<comment type="caution">
    <text evidence="1">The sequence shown here is derived from an EMBL/GenBank/DDBJ whole genome shotgun (WGS) entry which is preliminary data.</text>
</comment>
<organism evidence="1 2">
    <name type="scientific">Toxoplasma gondii TgCatPRC2</name>
    <dbReference type="NCBI Taxonomy" id="1130821"/>
    <lineage>
        <taxon>Eukaryota</taxon>
        <taxon>Sar</taxon>
        <taxon>Alveolata</taxon>
        <taxon>Apicomplexa</taxon>
        <taxon>Conoidasida</taxon>
        <taxon>Coccidia</taxon>
        <taxon>Eucoccidiorida</taxon>
        <taxon>Eimeriorina</taxon>
        <taxon>Sarcocystidae</taxon>
        <taxon>Toxoplasma</taxon>
    </lineage>
</organism>
<gene>
    <name evidence="1" type="ORF">TGPRC2_425400</name>
</gene>
<dbReference type="EMBL" id="AHZP02001623">
    <property type="protein sequence ID" value="KYK66701.1"/>
    <property type="molecule type" value="Genomic_DNA"/>
</dbReference>
<evidence type="ECO:0000313" key="1">
    <source>
        <dbReference type="EMBL" id="KYK66701.1"/>
    </source>
</evidence>
<protein>
    <submittedName>
        <fullName evidence="1">Uncharacterized protein</fullName>
    </submittedName>
</protein>
<dbReference type="Proteomes" id="UP000075225">
    <property type="component" value="Unassembled WGS sequence"/>
</dbReference>
<proteinExistence type="predicted"/>
<dbReference type="VEuPathDB" id="ToxoDB:TGPRC2_425400"/>
<accession>A0A151HBI9</accession>
<reference evidence="2" key="1">
    <citation type="submission" date="2016-03" db="EMBL/GenBank/DDBJ databases">
        <authorList>
            <person name="Sibley D."/>
            <person name="Venepally P."/>
            <person name="Karamycheva S."/>
            <person name="Hadjithomas M."/>
            <person name="Khan A."/>
            <person name="Brunk B."/>
            <person name="Roos D."/>
            <person name="Caler E."/>
            <person name="Lorenzi H."/>
        </authorList>
    </citation>
    <scope>NUCLEOTIDE SEQUENCE [LARGE SCALE GENOMIC DNA]</scope>
    <source>
        <strain evidence="2">TgCatPRC2</strain>
    </source>
</reference>
<name>A0A151HBI9_TOXGO</name>
<evidence type="ECO:0000313" key="2">
    <source>
        <dbReference type="Proteomes" id="UP000075225"/>
    </source>
</evidence>
<dbReference type="AlphaFoldDB" id="A0A151HBI9"/>
<sequence>MATFGTQTAVLTGKAGSRNSVARERTVFSEFPLHLLPLCRVQAPSDITEPFWAVGKVAFSCFVFDEKLRKQANEVPLSLAPSAAETETASLLLCAEPQLRAFPSPLYYVAFLSSVYLFKNGRDYTLRANTQFGRQKLRCKAGLNVTRGTVHRIERRTFLFPEYTKRNVSQKNEPIASSTCATDSCFLRRETAPTEFSAPFGRVHRRWADSG</sequence>